<evidence type="ECO:0000313" key="2">
    <source>
        <dbReference type="Proteomes" id="UP001500908"/>
    </source>
</evidence>
<proteinExistence type="predicted"/>
<sequence>MVNTLPRYGEPLRTNDPRRHIRDHGASLLERARELAAAMPHAVLTGCTGAAVHGMDVLPPGVAESCWPVEVVRKPVSDPSREPRIPGVVLRSGPLTPVQATVVAGLHVAPFECLFVDTARHLPRPQALAAADQLLAHGADRGLTEQLCGSLRDSYRICQARDVLAMADPRAESPGESWVRCLVVDAGLPRPQCQIPLSGGKLRLDMGYPQWRQAVEYDGWEHHRRTARQAELDEERRRRIAAEGWRVLVVTAETVLCSPEDFLWPLRDRLLGAGWQPPRGWLSVVRRRINYIGMKFRQARETGTLHLL</sequence>
<dbReference type="InterPro" id="IPR011335">
    <property type="entry name" value="Restrct_endonuc-II-like"/>
</dbReference>
<keyword evidence="2" id="KW-1185">Reference proteome</keyword>
<dbReference type="Gene3D" id="3.40.960.10">
    <property type="entry name" value="VSR Endonuclease"/>
    <property type="match status" value="1"/>
</dbReference>
<name>A0ABP7G4V5_9ACTN</name>
<organism evidence="1 2">
    <name type="scientific">Salinactinospora qingdaonensis</name>
    <dbReference type="NCBI Taxonomy" id="702744"/>
    <lineage>
        <taxon>Bacteria</taxon>
        <taxon>Bacillati</taxon>
        <taxon>Actinomycetota</taxon>
        <taxon>Actinomycetes</taxon>
        <taxon>Streptosporangiales</taxon>
        <taxon>Nocardiopsidaceae</taxon>
        <taxon>Salinactinospora</taxon>
    </lineage>
</organism>
<comment type="caution">
    <text evidence="1">The sequence shown here is derived from an EMBL/GenBank/DDBJ whole genome shotgun (WGS) entry which is preliminary data.</text>
</comment>
<dbReference type="SUPFAM" id="SSF52980">
    <property type="entry name" value="Restriction endonuclease-like"/>
    <property type="match status" value="1"/>
</dbReference>
<gene>
    <name evidence="1" type="ORF">GCM10022402_37360</name>
</gene>
<accession>A0ABP7G4V5</accession>
<evidence type="ECO:0000313" key="1">
    <source>
        <dbReference type="EMBL" id="GAA3755227.1"/>
    </source>
</evidence>
<dbReference type="EMBL" id="BAABDD010000020">
    <property type="protein sequence ID" value="GAA3755227.1"/>
    <property type="molecule type" value="Genomic_DNA"/>
</dbReference>
<evidence type="ECO:0008006" key="3">
    <source>
        <dbReference type="Google" id="ProtNLM"/>
    </source>
</evidence>
<protein>
    <recommendedName>
        <fullName evidence="3">DUF559 domain-containing protein</fullName>
    </recommendedName>
</protein>
<reference evidence="2" key="1">
    <citation type="journal article" date="2019" name="Int. J. Syst. Evol. Microbiol.">
        <title>The Global Catalogue of Microorganisms (GCM) 10K type strain sequencing project: providing services to taxonomists for standard genome sequencing and annotation.</title>
        <authorList>
            <consortium name="The Broad Institute Genomics Platform"/>
            <consortium name="The Broad Institute Genome Sequencing Center for Infectious Disease"/>
            <person name="Wu L."/>
            <person name="Ma J."/>
        </authorList>
    </citation>
    <scope>NUCLEOTIDE SEQUENCE [LARGE SCALE GENOMIC DNA]</scope>
    <source>
        <strain evidence="2">JCM 17137</strain>
    </source>
</reference>
<dbReference type="Proteomes" id="UP001500908">
    <property type="component" value="Unassembled WGS sequence"/>
</dbReference>